<dbReference type="RefSeq" id="WP_340329664.1">
    <property type="nucleotide sequence ID" value="NZ_JAZHOF010000004.1"/>
</dbReference>
<dbReference type="Gene3D" id="3.50.50.60">
    <property type="entry name" value="FAD/NAD(P)-binding domain"/>
    <property type="match status" value="1"/>
</dbReference>
<dbReference type="GO" id="GO:0016491">
    <property type="term" value="F:oxidoreductase activity"/>
    <property type="evidence" value="ECO:0007669"/>
    <property type="project" value="UniProtKB-KW"/>
</dbReference>
<dbReference type="PANTHER" id="PTHR13847:SF281">
    <property type="entry name" value="FAD DEPENDENT OXIDOREDUCTASE DOMAIN-CONTAINING PROTEIN"/>
    <property type="match status" value="1"/>
</dbReference>
<accession>A0AAW9RSS4</accession>
<dbReference type="Pfam" id="PF01266">
    <property type="entry name" value="DAO"/>
    <property type="match status" value="1"/>
</dbReference>
<evidence type="ECO:0000313" key="3">
    <source>
        <dbReference type="EMBL" id="MEJ8571965.1"/>
    </source>
</evidence>
<feature type="domain" description="FAD dependent oxidoreductase" evidence="2">
    <location>
        <begin position="42"/>
        <end position="403"/>
    </location>
</feature>
<evidence type="ECO:0000259" key="2">
    <source>
        <dbReference type="Pfam" id="PF01266"/>
    </source>
</evidence>
<comment type="caution">
    <text evidence="3">The sequence shown here is derived from an EMBL/GenBank/DDBJ whole genome shotgun (WGS) entry which is preliminary data.</text>
</comment>
<dbReference type="InterPro" id="IPR006076">
    <property type="entry name" value="FAD-dep_OxRdtase"/>
</dbReference>
<sequence>MKHIYHSSAFDPAIPVDSYWAASAPPLEIDTPALGGDETCEVAVIGSGYTGMSAALHLARDHGTDVRILERVAPGWGASGRNGGFCCLGGTKVSFATLIRRYGEAEARRFAMTQLEAIDLVRELSQGEGFDLDASGQGDILVAHDKGRVADLHEEQAFMRDVYGLDSRLYPQEELRQAGLAMAGAQGALHMPHGFGLHPLKYARGLAGATVARGVAIHANSPVEAWQKVDGWHRLSTPGGTLRARKVIVATNGYTAEDLHPGLTGRVLPVLSNIVTTRPLTVAEREAQGWTTPTMAYDSRRLLHYFRLLPDGRFMLGARGGVSASPQSVARMKANMRRRLARLFPAWADVEISHFWRGFVCLAADLVLHVGRLPDDPSVVHALAYHGNGVSMATWSGRAAARLTVGEGADGEIVPAVAGQPLPRFPLPGLRPLYLRGAYMAYRLQDEVL</sequence>
<protein>
    <submittedName>
        <fullName evidence="3">FAD-dependent oxidoreductase</fullName>
        <ecNumber evidence="3">1.-.-.-</ecNumber>
    </submittedName>
</protein>
<dbReference type="SUPFAM" id="SSF51905">
    <property type="entry name" value="FAD/NAD(P)-binding domain"/>
    <property type="match status" value="1"/>
</dbReference>
<dbReference type="PANTHER" id="PTHR13847">
    <property type="entry name" value="SARCOSINE DEHYDROGENASE-RELATED"/>
    <property type="match status" value="1"/>
</dbReference>
<dbReference type="InterPro" id="IPR036188">
    <property type="entry name" value="FAD/NAD-bd_sf"/>
</dbReference>
<keyword evidence="1 3" id="KW-0560">Oxidoreductase</keyword>
<reference evidence="3 4" key="1">
    <citation type="submission" date="2024-02" db="EMBL/GenBank/DDBJ databases">
        <title>Genome analysis and characterization of Microbaculum marinisediminis sp. nov., isolated from marine sediment.</title>
        <authorList>
            <person name="Du Z.-J."/>
            <person name="Ye Y.-Q."/>
            <person name="Zhang Z.-R."/>
            <person name="Yuan S.-M."/>
            <person name="Zhang X.-Y."/>
        </authorList>
    </citation>
    <scope>NUCLEOTIDE SEQUENCE [LARGE SCALE GENOMIC DNA]</scope>
    <source>
        <strain evidence="3 4">SDUM1044001</strain>
    </source>
</reference>
<name>A0AAW9RSS4_9HYPH</name>
<proteinExistence type="predicted"/>
<dbReference type="AlphaFoldDB" id="A0AAW9RSS4"/>
<evidence type="ECO:0000256" key="1">
    <source>
        <dbReference type="ARBA" id="ARBA00023002"/>
    </source>
</evidence>
<organism evidence="3 4">
    <name type="scientific">Microbaculum marinum</name>
    <dbReference type="NCBI Taxonomy" id="1764581"/>
    <lineage>
        <taxon>Bacteria</taxon>
        <taxon>Pseudomonadati</taxon>
        <taxon>Pseudomonadota</taxon>
        <taxon>Alphaproteobacteria</taxon>
        <taxon>Hyphomicrobiales</taxon>
        <taxon>Tepidamorphaceae</taxon>
        <taxon>Microbaculum</taxon>
    </lineage>
</organism>
<gene>
    <name evidence="3" type="ORF">V3328_10805</name>
</gene>
<dbReference type="EC" id="1.-.-.-" evidence="3"/>
<dbReference type="GO" id="GO:0005737">
    <property type="term" value="C:cytoplasm"/>
    <property type="evidence" value="ECO:0007669"/>
    <property type="project" value="TreeGrafter"/>
</dbReference>
<dbReference type="Gene3D" id="3.30.9.10">
    <property type="entry name" value="D-Amino Acid Oxidase, subunit A, domain 2"/>
    <property type="match status" value="1"/>
</dbReference>
<dbReference type="EMBL" id="JAZHOF010000004">
    <property type="protein sequence ID" value="MEJ8571965.1"/>
    <property type="molecule type" value="Genomic_DNA"/>
</dbReference>
<evidence type="ECO:0000313" key="4">
    <source>
        <dbReference type="Proteomes" id="UP001378188"/>
    </source>
</evidence>
<keyword evidence="4" id="KW-1185">Reference proteome</keyword>
<dbReference type="Proteomes" id="UP001378188">
    <property type="component" value="Unassembled WGS sequence"/>
</dbReference>